<proteinExistence type="predicted"/>
<reference evidence="3 4" key="1">
    <citation type="journal article" date="2012" name="J. Bacteriol.">
        <title>Draft Genome Sequence of the Extremely Halophilic Archaeon Halogranum salarium B-1T.</title>
        <authorList>
            <person name="Kim K.K."/>
            <person name="Lee K.C."/>
            <person name="Lee J.S."/>
        </authorList>
    </citation>
    <scope>NUCLEOTIDE SEQUENCE [LARGE SCALE GENOMIC DNA]</scope>
    <source>
        <strain evidence="3 4">B-1</strain>
    </source>
</reference>
<feature type="transmembrane region" description="Helical" evidence="2">
    <location>
        <begin position="255"/>
        <end position="272"/>
    </location>
</feature>
<organism evidence="3 4">
    <name type="scientific">Halogranum salarium B-1</name>
    <dbReference type="NCBI Taxonomy" id="1210908"/>
    <lineage>
        <taxon>Archaea</taxon>
        <taxon>Methanobacteriati</taxon>
        <taxon>Methanobacteriota</taxon>
        <taxon>Stenosarchaea group</taxon>
        <taxon>Halobacteria</taxon>
        <taxon>Halobacteriales</taxon>
        <taxon>Haloferacaceae</taxon>
    </lineage>
</organism>
<keyword evidence="2" id="KW-0812">Transmembrane</keyword>
<feature type="transmembrane region" description="Helical" evidence="2">
    <location>
        <begin position="517"/>
        <end position="540"/>
    </location>
</feature>
<accession>J2ZBU3</accession>
<feature type="transmembrane region" description="Helical" evidence="2">
    <location>
        <begin position="331"/>
        <end position="349"/>
    </location>
</feature>
<feature type="transmembrane region" description="Helical" evidence="2">
    <location>
        <begin position="61"/>
        <end position="80"/>
    </location>
</feature>
<feature type="transmembrane region" description="Helical" evidence="2">
    <location>
        <begin position="484"/>
        <end position="505"/>
    </location>
</feature>
<dbReference type="EMBL" id="ALJD01000009">
    <property type="protein sequence ID" value="EJN58145.1"/>
    <property type="molecule type" value="Genomic_DNA"/>
</dbReference>
<gene>
    <name evidence="3" type="ORF">HSB1_35620</name>
</gene>
<feature type="transmembrane region" description="Helical" evidence="2">
    <location>
        <begin position="154"/>
        <end position="177"/>
    </location>
</feature>
<evidence type="ECO:0000313" key="3">
    <source>
        <dbReference type="EMBL" id="EJN58145.1"/>
    </source>
</evidence>
<dbReference type="eggNOG" id="arCOG09115">
    <property type="taxonomic scope" value="Archaea"/>
</dbReference>
<sequence length="541" mass="54984">MTADTRSAADRHAPSTDALDGDVDSDAAESNWAPARLSTALVLLGTLGLTAVLVAETGLDTPVFVGGVGAVALAATLWLADRDRWRLPATLGASLLLLPVGAGLAIGVGYTLLKQLAGSYAVGSVFVVIGLVVAVFGAAAAVRDVLTVAALRRMATVAVTTLAVPLAWFAVLATLALTPAGDLLDEGVSLVETVLFAPTPVGQPHLTTFWLLVLGVALSTRTVLRALPLVELVDDDTTASVESTLATLDTFLSRLVRWGAPLVFVFLVVDYLAPDAVLGRLPAAVAALLLVVSNATVLRELLFALLVVSSLLGAALWGLKRLYRVSTHGTAVAFTPLVGGSLVTLVAFVDPQAILDTLLTTVTDLLPTAMGEEFSYLSGTVVEFYGPETVVLGLVTGTLFAATLVVSGLLLGAWLGLLSGRAAGASTASSGLLVAVALSKTVGVGAPVVLAGLVVSLLVWDAGDYAVTMGREVGRRGSTSQTELVHFGGSLLVGVVAAGTAAVLAGPIRRGVVDTNVPLLVALAGAAIGAVCFVVALRIAD</sequence>
<dbReference type="InterPro" id="IPR055941">
    <property type="entry name" value="DUF7519"/>
</dbReference>
<dbReference type="AlphaFoldDB" id="J2ZBU3"/>
<feature type="transmembrane region" description="Helical" evidence="2">
    <location>
        <begin position="37"/>
        <end position="55"/>
    </location>
</feature>
<dbReference type="RefSeq" id="WP_009732951.1">
    <property type="nucleotide sequence ID" value="NZ_ALJD01000009.1"/>
</dbReference>
<protein>
    <submittedName>
        <fullName evidence="3">Uncharacterized protein</fullName>
    </submittedName>
</protein>
<dbReference type="Pfam" id="PF24363">
    <property type="entry name" value="DUF7519"/>
    <property type="match status" value="1"/>
</dbReference>
<feature type="transmembrane region" description="Helical" evidence="2">
    <location>
        <begin position="119"/>
        <end position="142"/>
    </location>
</feature>
<feature type="transmembrane region" description="Helical" evidence="2">
    <location>
        <begin position="92"/>
        <end position="113"/>
    </location>
</feature>
<feature type="region of interest" description="Disordered" evidence="1">
    <location>
        <begin position="1"/>
        <end position="24"/>
    </location>
</feature>
<keyword evidence="2" id="KW-0472">Membrane</keyword>
<evidence type="ECO:0000256" key="2">
    <source>
        <dbReference type="SAM" id="Phobius"/>
    </source>
</evidence>
<evidence type="ECO:0000256" key="1">
    <source>
        <dbReference type="SAM" id="MobiDB-lite"/>
    </source>
</evidence>
<evidence type="ECO:0000313" key="4">
    <source>
        <dbReference type="Proteomes" id="UP000007813"/>
    </source>
</evidence>
<keyword evidence="2" id="KW-1133">Transmembrane helix</keyword>
<feature type="transmembrane region" description="Helical" evidence="2">
    <location>
        <begin position="301"/>
        <end position="319"/>
    </location>
</feature>
<name>J2ZBU3_9EURY</name>
<comment type="caution">
    <text evidence="3">The sequence shown here is derived from an EMBL/GenBank/DDBJ whole genome shotgun (WGS) entry which is preliminary data.</text>
</comment>
<feature type="transmembrane region" description="Helical" evidence="2">
    <location>
        <begin position="390"/>
        <end position="415"/>
    </location>
</feature>
<dbReference type="Proteomes" id="UP000007813">
    <property type="component" value="Unassembled WGS sequence"/>
</dbReference>